<organism evidence="1 2">
    <name type="scientific">Ancylomarina longa</name>
    <dbReference type="NCBI Taxonomy" id="2487017"/>
    <lineage>
        <taxon>Bacteria</taxon>
        <taxon>Pseudomonadati</taxon>
        <taxon>Bacteroidota</taxon>
        <taxon>Bacteroidia</taxon>
        <taxon>Marinilabiliales</taxon>
        <taxon>Marinifilaceae</taxon>
        <taxon>Ancylomarina</taxon>
    </lineage>
</organism>
<dbReference type="RefSeq" id="WP_127343467.1">
    <property type="nucleotide sequence ID" value="NZ_RJJX01000008.1"/>
</dbReference>
<name>A0A434AVN0_9BACT</name>
<reference evidence="1 2" key="1">
    <citation type="submission" date="2018-11" db="EMBL/GenBank/DDBJ databases">
        <title>Parancylomarina longa gen. nov., sp. nov., isolated from sediments of southern Okinawa.</title>
        <authorList>
            <person name="Fu T."/>
        </authorList>
    </citation>
    <scope>NUCLEOTIDE SEQUENCE [LARGE SCALE GENOMIC DNA]</scope>
    <source>
        <strain evidence="1 2">T3-2 S1-C</strain>
    </source>
</reference>
<gene>
    <name evidence="1" type="ORF">DLK05_08020</name>
</gene>
<dbReference type="EMBL" id="RJJX01000008">
    <property type="protein sequence ID" value="RUT78512.1"/>
    <property type="molecule type" value="Genomic_DNA"/>
</dbReference>
<comment type="caution">
    <text evidence="1">The sequence shown here is derived from an EMBL/GenBank/DDBJ whole genome shotgun (WGS) entry which is preliminary data.</text>
</comment>
<dbReference type="OrthoDB" id="9844139at2"/>
<sequence>MKRKSVLVNINPKYFWQETADEIEGTFRLSKQVQNAGVMVYDHYHLSIEKYFQEIKLELHSTFLKSPTINDEFYLNSLRITTDLENQNEFYFYYWEKGLFEKLFRLNGQYSEYRDFDKKIGFKTNRSRDIQEFLADKEIRELILNQKISIFNIQTENDVVKIKYQTSQIIWDKKTLLTEYHKYEKFINGLLKINLIKPQPVTAKFIPTGCKNHNR</sequence>
<protein>
    <submittedName>
        <fullName evidence="1">Uncharacterized protein</fullName>
    </submittedName>
</protein>
<evidence type="ECO:0000313" key="1">
    <source>
        <dbReference type="EMBL" id="RUT78512.1"/>
    </source>
</evidence>
<accession>A0A434AVN0</accession>
<dbReference type="Proteomes" id="UP000282985">
    <property type="component" value="Unassembled WGS sequence"/>
</dbReference>
<evidence type="ECO:0000313" key="2">
    <source>
        <dbReference type="Proteomes" id="UP000282985"/>
    </source>
</evidence>
<dbReference type="AlphaFoldDB" id="A0A434AVN0"/>
<proteinExistence type="predicted"/>
<keyword evidence="2" id="KW-1185">Reference proteome</keyword>